<sequence>MHYNSLIALERASETVRAVRHLLVVMSSKKLRDPHLNEAARIALAMQLKEAEQDIQIALNEIH</sequence>
<dbReference type="Proteomes" id="UP001501321">
    <property type="component" value="Unassembled WGS sequence"/>
</dbReference>
<evidence type="ECO:0008006" key="3">
    <source>
        <dbReference type="Google" id="ProtNLM"/>
    </source>
</evidence>
<reference evidence="2" key="1">
    <citation type="journal article" date="2019" name="Int. J. Syst. Evol. Microbiol.">
        <title>The Global Catalogue of Microorganisms (GCM) 10K type strain sequencing project: providing services to taxonomists for standard genome sequencing and annotation.</title>
        <authorList>
            <consortium name="The Broad Institute Genomics Platform"/>
            <consortium name="The Broad Institute Genome Sequencing Center for Infectious Disease"/>
            <person name="Wu L."/>
            <person name="Ma J."/>
        </authorList>
    </citation>
    <scope>NUCLEOTIDE SEQUENCE [LARGE SCALE GENOMIC DNA]</scope>
    <source>
        <strain evidence="2">JCM 32226</strain>
    </source>
</reference>
<evidence type="ECO:0000313" key="1">
    <source>
        <dbReference type="EMBL" id="GAA4493415.1"/>
    </source>
</evidence>
<comment type="caution">
    <text evidence="1">The sequence shown here is derived from an EMBL/GenBank/DDBJ whole genome shotgun (WGS) entry which is preliminary data.</text>
</comment>
<gene>
    <name evidence="1" type="ORF">GCM10023095_03630</name>
</gene>
<dbReference type="EMBL" id="BAABFC010000001">
    <property type="protein sequence ID" value="GAA4493415.1"/>
    <property type="molecule type" value="Genomic_DNA"/>
</dbReference>
<accession>A0ABP8PVW0</accession>
<evidence type="ECO:0000313" key="2">
    <source>
        <dbReference type="Proteomes" id="UP001501321"/>
    </source>
</evidence>
<organism evidence="1 2">
    <name type="scientific">Pseudaeromonas paramecii</name>
    <dbReference type="NCBI Taxonomy" id="2138166"/>
    <lineage>
        <taxon>Bacteria</taxon>
        <taxon>Pseudomonadati</taxon>
        <taxon>Pseudomonadota</taxon>
        <taxon>Gammaproteobacteria</taxon>
        <taxon>Aeromonadales</taxon>
        <taxon>Aeromonadaceae</taxon>
        <taxon>Pseudaeromonas</taxon>
    </lineage>
</organism>
<proteinExistence type="predicted"/>
<protein>
    <recommendedName>
        <fullName evidence="3">DUF2732 family protein</fullName>
    </recommendedName>
</protein>
<dbReference type="RefSeq" id="WP_345009465.1">
    <property type="nucleotide sequence ID" value="NZ_BAABFC010000001.1"/>
</dbReference>
<keyword evidence="2" id="KW-1185">Reference proteome</keyword>
<name>A0ABP8PVW0_9GAMM</name>